<dbReference type="EMBL" id="JXTC01000740">
    <property type="protein sequence ID" value="PON38839.1"/>
    <property type="molecule type" value="Genomic_DNA"/>
</dbReference>
<evidence type="ECO:0000256" key="2">
    <source>
        <dbReference type="SAM" id="Phobius"/>
    </source>
</evidence>
<keyword evidence="2" id="KW-0472">Membrane</keyword>
<protein>
    <submittedName>
        <fullName evidence="3">Uncharacterized protein</fullName>
    </submittedName>
</protein>
<sequence length="185" mass="21120">SNKNSSKSCIRSPSEHCGTHHHSHNDALVVELKSANRQVFWVLIDIRCLAIILFASAYRKMNIDGEVLRPSKTPMYGFTGECVHPEGVIRLPIMFGEEPTTTTQMVDSLFIDQRRCRVVKGVQTLAGEYYAMATKSDQKEYMASMIYHVDDVEVIPQEAKAMNDFDPREQQKEMRARSMEDMESI</sequence>
<gene>
    <name evidence="3" type="ORF">TorRG33x02_344220</name>
</gene>
<evidence type="ECO:0000313" key="4">
    <source>
        <dbReference type="Proteomes" id="UP000237000"/>
    </source>
</evidence>
<reference evidence="4" key="1">
    <citation type="submission" date="2016-06" db="EMBL/GenBank/DDBJ databases">
        <title>Parallel loss of symbiosis genes in relatives of nitrogen-fixing non-legume Parasponia.</title>
        <authorList>
            <person name="Van Velzen R."/>
            <person name="Holmer R."/>
            <person name="Bu F."/>
            <person name="Rutten L."/>
            <person name="Van Zeijl A."/>
            <person name="Liu W."/>
            <person name="Santuari L."/>
            <person name="Cao Q."/>
            <person name="Sharma T."/>
            <person name="Shen D."/>
            <person name="Roswanjaya Y."/>
            <person name="Wardhani T."/>
            <person name="Kalhor M.S."/>
            <person name="Jansen J."/>
            <person name="Van den Hoogen J."/>
            <person name="Gungor B."/>
            <person name="Hartog M."/>
            <person name="Hontelez J."/>
            <person name="Verver J."/>
            <person name="Yang W.-C."/>
            <person name="Schijlen E."/>
            <person name="Repin R."/>
            <person name="Schilthuizen M."/>
            <person name="Schranz E."/>
            <person name="Heidstra R."/>
            <person name="Miyata K."/>
            <person name="Fedorova E."/>
            <person name="Kohlen W."/>
            <person name="Bisseling T."/>
            <person name="Smit S."/>
            <person name="Geurts R."/>
        </authorList>
    </citation>
    <scope>NUCLEOTIDE SEQUENCE [LARGE SCALE GENOMIC DNA]</scope>
    <source>
        <strain evidence="4">cv. RG33-2</strain>
    </source>
</reference>
<dbReference type="PANTHER" id="PTHR33240:SF15">
    <property type="entry name" value="GAG-PRO-LIKE PROTEIN"/>
    <property type="match status" value="1"/>
</dbReference>
<organism evidence="3 4">
    <name type="scientific">Trema orientale</name>
    <name type="common">Charcoal tree</name>
    <name type="synonym">Celtis orientalis</name>
    <dbReference type="NCBI Taxonomy" id="63057"/>
    <lineage>
        <taxon>Eukaryota</taxon>
        <taxon>Viridiplantae</taxon>
        <taxon>Streptophyta</taxon>
        <taxon>Embryophyta</taxon>
        <taxon>Tracheophyta</taxon>
        <taxon>Spermatophyta</taxon>
        <taxon>Magnoliopsida</taxon>
        <taxon>eudicotyledons</taxon>
        <taxon>Gunneridae</taxon>
        <taxon>Pentapetalae</taxon>
        <taxon>rosids</taxon>
        <taxon>fabids</taxon>
        <taxon>Rosales</taxon>
        <taxon>Cannabaceae</taxon>
        <taxon>Trema</taxon>
    </lineage>
</organism>
<feature type="compositionally biased region" description="Polar residues" evidence="1">
    <location>
        <begin position="1"/>
        <end position="11"/>
    </location>
</feature>
<dbReference type="InParanoid" id="A0A2P5AQL3"/>
<dbReference type="PANTHER" id="PTHR33240">
    <property type="entry name" value="OS08G0508500 PROTEIN"/>
    <property type="match status" value="1"/>
</dbReference>
<accession>A0A2P5AQL3</accession>
<dbReference type="OrthoDB" id="2919534at2759"/>
<name>A0A2P5AQL3_TREOI</name>
<evidence type="ECO:0000313" key="3">
    <source>
        <dbReference type="EMBL" id="PON38839.1"/>
    </source>
</evidence>
<comment type="caution">
    <text evidence="3">The sequence shown here is derived from an EMBL/GenBank/DDBJ whole genome shotgun (WGS) entry which is preliminary data.</text>
</comment>
<proteinExistence type="predicted"/>
<feature type="transmembrane region" description="Helical" evidence="2">
    <location>
        <begin position="39"/>
        <end position="58"/>
    </location>
</feature>
<keyword evidence="2" id="KW-0812">Transmembrane</keyword>
<feature type="region of interest" description="Disordered" evidence="1">
    <location>
        <begin position="1"/>
        <end position="21"/>
    </location>
</feature>
<dbReference type="AlphaFoldDB" id="A0A2P5AQL3"/>
<feature type="non-terminal residue" evidence="3">
    <location>
        <position position="1"/>
    </location>
</feature>
<keyword evidence="4" id="KW-1185">Reference proteome</keyword>
<keyword evidence="2" id="KW-1133">Transmembrane helix</keyword>
<dbReference type="Proteomes" id="UP000237000">
    <property type="component" value="Unassembled WGS sequence"/>
</dbReference>
<evidence type="ECO:0000256" key="1">
    <source>
        <dbReference type="SAM" id="MobiDB-lite"/>
    </source>
</evidence>